<evidence type="ECO:0000256" key="5">
    <source>
        <dbReference type="ARBA" id="ARBA00023136"/>
    </source>
</evidence>
<feature type="domain" description="HAMP" evidence="9">
    <location>
        <begin position="436"/>
        <end position="488"/>
    </location>
</feature>
<dbReference type="Gene3D" id="6.10.340.10">
    <property type="match status" value="1"/>
</dbReference>
<dbReference type="PANTHER" id="PTHR11920">
    <property type="entry name" value="GUANYLYL CYCLASE"/>
    <property type="match status" value="1"/>
</dbReference>
<dbReference type="RefSeq" id="WP_236095855.1">
    <property type="nucleotide sequence ID" value="NZ_JTHE03000044.1"/>
</dbReference>
<organism evidence="10 11">
    <name type="scientific">Lyngbya confervoides BDU141951</name>
    <dbReference type="NCBI Taxonomy" id="1574623"/>
    <lineage>
        <taxon>Bacteria</taxon>
        <taxon>Bacillati</taxon>
        <taxon>Cyanobacteriota</taxon>
        <taxon>Cyanophyceae</taxon>
        <taxon>Oscillatoriophycideae</taxon>
        <taxon>Oscillatoriales</taxon>
        <taxon>Microcoleaceae</taxon>
        <taxon>Lyngbya</taxon>
    </lineage>
</organism>
<keyword evidence="3" id="KW-0547">Nucleotide-binding</keyword>
<accession>A0ABD4T2H3</accession>
<reference evidence="10 11" key="1">
    <citation type="journal article" date="2015" name="Genome Announc.">
        <title>Draft Genome Sequence of Filamentous Marine Cyanobacterium Lyngbya confervoides Strain BDU141951.</title>
        <authorList>
            <person name="Chandrababunaidu M.M."/>
            <person name="Sen D."/>
            <person name="Tripathy S."/>
        </authorList>
    </citation>
    <scope>NUCLEOTIDE SEQUENCE [LARGE SCALE GENOMIC DNA]</scope>
    <source>
        <strain evidence="10 11">BDU141951</strain>
    </source>
</reference>
<keyword evidence="2 7" id="KW-0812">Transmembrane</keyword>
<dbReference type="PANTHER" id="PTHR11920:SF335">
    <property type="entry name" value="GUANYLATE CYCLASE"/>
    <property type="match status" value="1"/>
</dbReference>
<dbReference type="InterPro" id="IPR029787">
    <property type="entry name" value="Nucleotide_cyclase"/>
</dbReference>
<comment type="subcellular location">
    <subcellularLocation>
        <location evidence="1">Membrane</location>
    </subcellularLocation>
</comment>
<dbReference type="Proteomes" id="UP000031561">
    <property type="component" value="Unassembled WGS sequence"/>
</dbReference>
<dbReference type="PROSITE" id="PS50885">
    <property type="entry name" value="HAMP"/>
    <property type="match status" value="1"/>
</dbReference>
<dbReference type="SMART" id="SM00044">
    <property type="entry name" value="CYCc"/>
    <property type="match status" value="1"/>
</dbReference>
<dbReference type="InterPro" id="IPR001054">
    <property type="entry name" value="A/G_cyclase"/>
</dbReference>
<dbReference type="EMBL" id="JTHE03000044">
    <property type="protein sequence ID" value="MCM1982799.1"/>
    <property type="molecule type" value="Genomic_DNA"/>
</dbReference>
<evidence type="ECO:0000256" key="3">
    <source>
        <dbReference type="ARBA" id="ARBA00022741"/>
    </source>
</evidence>
<evidence type="ECO:0000313" key="10">
    <source>
        <dbReference type="EMBL" id="MCM1982799.1"/>
    </source>
</evidence>
<evidence type="ECO:0000313" key="11">
    <source>
        <dbReference type="Proteomes" id="UP000031561"/>
    </source>
</evidence>
<dbReference type="SMART" id="SM00304">
    <property type="entry name" value="HAMP"/>
    <property type="match status" value="1"/>
</dbReference>
<sequence>MNLLKKLSIQSKLTLVLLAVSISSILVIAFIGYRSGKQALSNSIHNQLASLRFTTSQSIENYFQEVNRQVLSFAENPTTVTALTRFNQSYAALKERSPNSTYATAISQYYQGQFIPKLKPNVQGEPIAKTYEPLTSTQQYLQYHYTIQSNDFDEKAKIVDPGDGSLYSQVHRTFHPFLRNFNDEFEHEDLFLIDPEGNVLYTVYKGVDFATNLKSGPLENSVLAQAFNAALQERTPGYIAVADYQPYRPSFNEPAAIIATPIFFEGTFIGVLAIQISSAPINQVMTYRQQWNNAGLGKTGETYLVGPDSLMRSDSRFFLESADQYFQSLQAIGTPPSQIDKIKRLNTTILQQQVNTDSASLALAGKQGTQIIRDYRNVSVLSSFSPLDLPGLNWGVIAEINEDEVFAPIRQFQKQVFISTAIIVLAITILALMLSHLIVRPIKTLQEGFKKLEKGQLDTQIHLETQDEFKDLATAFNEMVGHLRQKTQLLNQKSQENETLLLSILPSPIAKRLKQGEVQIADHHPNVTVLFADLVGFAHLCDCRSAEDSVAMLNQLVTTFDEAIDRYGIEKVKTIGSGYMAVGGLSIPRIDHMKRVLDFGLDMIRVVQVFNRTHQTQLEIQIGVHSGAVVAGIVGKSKFIYDLWGDTVNIAFKMRELGSKNSIHLTDTIYQQLKDFYPFIPHHPMEVEADHVISSWLLQAEN</sequence>
<dbReference type="InterPro" id="IPR050401">
    <property type="entry name" value="Cyclic_nucleotide_synthase"/>
</dbReference>
<dbReference type="PROSITE" id="PS50125">
    <property type="entry name" value="GUANYLATE_CYCLASE_2"/>
    <property type="match status" value="1"/>
</dbReference>
<name>A0ABD4T2H3_9CYAN</name>
<dbReference type="Pfam" id="PF00211">
    <property type="entry name" value="Guanylate_cyc"/>
    <property type="match status" value="1"/>
</dbReference>
<dbReference type="AlphaFoldDB" id="A0ABD4T2H3"/>
<keyword evidence="11" id="KW-1185">Reference proteome</keyword>
<keyword evidence="6" id="KW-0456">Lyase</keyword>
<evidence type="ECO:0000256" key="2">
    <source>
        <dbReference type="ARBA" id="ARBA00022692"/>
    </source>
</evidence>
<protein>
    <submittedName>
        <fullName evidence="10">HAMP domain-containing protein</fullName>
    </submittedName>
</protein>
<comment type="caution">
    <text evidence="10">The sequence shown here is derived from an EMBL/GenBank/DDBJ whole genome shotgun (WGS) entry which is preliminary data.</text>
</comment>
<evidence type="ECO:0000256" key="1">
    <source>
        <dbReference type="ARBA" id="ARBA00004370"/>
    </source>
</evidence>
<evidence type="ECO:0000259" key="8">
    <source>
        <dbReference type="PROSITE" id="PS50125"/>
    </source>
</evidence>
<feature type="transmembrane region" description="Helical" evidence="7">
    <location>
        <begin position="12"/>
        <end position="33"/>
    </location>
</feature>
<gene>
    <name evidence="10" type="ORF">QQ91_0008180</name>
</gene>
<dbReference type="CDD" id="cd07302">
    <property type="entry name" value="CHD"/>
    <property type="match status" value="1"/>
</dbReference>
<feature type="transmembrane region" description="Helical" evidence="7">
    <location>
        <begin position="416"/>
        <end position="439"/>
    </location>
</feature>
<dbReference type="SUPFAM" id="SSF55073">
    <property type="entry name" value="Nucleotide cyclase"/>
    <property type="match status" value="1"/>
</dbReference>
<keyword evidence="5 7" id="KW-0472">Membrane</keyword>
<dbReference type="CDD" id="cd06225">
    <property type="entry name" value="HAMP"/>
    <property type="match status" value="1"/>
</dbReference>
<dbReference type="SUPFAM" id="SSF158472">
    <property type="entry name" value="HAMP domain-like"/>
    <property type="match status" value="1"/>
</dbReference>
<dbReference type="Pfam" id="PF00672">
    <property type="entry name" value="HAMP"/>
    <property type="match status" value="1"/>
</dbReference>
<dbReference type="Gene3D" id="3.30.70.1230">
    <property type="entry name" value="Nucleotide cyclase"/>
    <property type="match status" value="1"/>
</dbReference>
<proteinExistence type="predicted"/>
<evidence type="ECO:0000256" key="7">
    <source>
        <dbReference type="SAM" id="Phobius"/>
    </source>
</evidence>
<evidence type="ECO:0000259" key="9">
    <source>
        <dbReference type="PROSITE" id="PS50885"/>
    </source>
</evidence>
<evidence type="ECO:0000256" key="4">
    <source>
        <dbReference type="ARBA" id="ARBA00022989"/>
    </source>
</evidence>
<dbReference type="GO" id="GO:0016020">
    <property type="term" value="C:membrane"/>
    <property type="evidence" value="ECO:0007669"/>
    <property type="project" value="UniProtKB-SubCell"/>
</dbReference>
<feature type="domain" description="Guanylate cyclase" evidence="8">
    <location>
        <begin position="528"/>
        <end position="655"/>
    </location>
</feature>
<dbReference type="GO" id="GO:0004016">
    <property type="term" value="F:adenylate cyclase activity"/>
    <property type="evidence" value="ECO:0007669"/>
    <property type="project" value="UniProtKB-ARBA"/>
</dbReference>
<evidence type="ECO:0000256" key="6">
    <source>
        <dbReference type="ARBA" id="ARBA00023239"/>
    </source>
</evidence>
<dbReference type="InterPro" id="IPR003660">
    <property type="entry name" value="HAMP_dom"/>
</dbReference>
<keyword evidence="4 7" id="KW-1133">Transmembrane helix</keyword>
<dbReference type="GO" id="GO:0000166">
    <property type="term" value="F:nucleotide binding"/>
    <property type="evidence" value="ECO:0007669"/>
    <property type="project" value="UniProtKB-KW"/>
</dbReference>